<accession>A0A2T3NKS9</accession>
<evidence type="ECO:0000313" key="2">
    <source>
        <dbReference type="Proteomes" id="UP000241346"/>
    </source>
</evidence>
<dbReference type="RefSeq" id="WP_107296748.1">
    <property type="nucleotide sequence ID" value="NZ_PYMB01000001.1"/>
</dbReference>
<dbReference type="OrthoDB" id="5703293at2"/>
<reference evidence="1 2" key="1">
    <citation type="submission" date="2018-03" db="EMBL/GenBank/DDBJ databases">
        <title>Whole genome sequencing of Histamine producing bacteria.</title>
        <authorList>
            <person name="Butler K."/>
        </authorList>
    </citation>
    <scope>NUCLEOTIDE SEQUENCE [LARGE SCALE GENOMIC DNA]</scope>
    <source>
        <strain evidence="1 2">DSM 19138</strain>
    </source>
</reference>
<sequence length="133" mass="15525">MKDCNQCGKCCIKYGDGDLAATQEEIDLWELFNPDIFEYVKDGKIWFDPETREQLHRCPFLKLAPKATAEEKDKYTCSIYVDRPEDCRHYPSLINEMVRDECEMIEVVDLENPNKAQKQLDKLMSSSRPSSYS</sequence>
<evidence type="ECO:0000313" key="1">
    <source>
        <dbReference type="EMBL" id="PSW16126.1"/>
    </source>
</evidence>
<dbReference type="InterPro" id="IPR005358">
    <property type="entry name" value="Puta_zinc/iron-chelating_dom"/>
</dbReference>
<dbReference type="Pfam" id="PF03692">
    <property type="entry name" value="CxxCxxCC"/>
    <property type="match status" value="1"/>
</dbReference>
<dbReference type="EMBL" id="PYMB01000001">
    <property type="protein sequence ID" value="PSW16126.1"/>
    <property type="molecule type" value="Genomic_DNA"/>
</dbReference>
<proteinExistence type="predicted"/>
<gene>
    <name evidence="1" type="ORF">C9J01_03730</name>
</gene>
<protein>
    <submittedName>
        <fullName evidence="1">Zinc/iron-chelating domain-containing protein</fullName>
    </submittedName>
</protein>
<name>A0A2T3NKS9_9GAMM</name>
<dbReference type="Proteomes" id="UP000241346">
    <property type="component" value="Unassembled WGS sequence"/>
</dbReference>
<dbReference type="AlphaFoldDB" id="A0A2T3NKS9"/>
<organism evidence="1 2">
    <name type="scientific">Photobacterium rosenbergii</name>
    <dbReference type="NCBI Taxonomy" id="294936"/>
    <lineage>
        <taxon>Bacteria</taxon>
        <taxon>Pseudomonadati</taxon>
        <taxon>Pseudomonadota</taxon>
        <taxon>Gammaproteobacteria</taxon>
        <taxon>Vibrionales</taxon>
        <taxon>Vibrionaceae</taxon>
        <taxon>Photobacterium</taxon>
    </lineage>
</organism>
<comment type="caution">
    <text evidence="1">The sequence shown here is derived from an EMBL/GenBank/DDBJ whole genome shotgun (WGS) entry which is preliminary data.</text>
</comment>